<name>A0A4Z1AZM6_9FLAO</name>
<proteinExistence type="predicted"/>
<reference evidence="1 2" key="1">
    <citation type="submission" date="2019-03" db="EMBL/GenBank/DDBJ databases">
        <title>Empedobacter tilapiae sp. nov., isolated from an intestine of Nile tilapia Oreochromis niloticus.</title>
        <authorList>
            <person name="Kim Y.-O."/>
            <person name="Yoon J.-H."/>
        </authorList>
    </citation>
    <scope>NUCLEOTIDE SEQUENCE [LARGE SCALE GENOMIC DNA]</scope>
    <source>
        <strain evidence="1 2">MRS2</strain>
    </source>
</reference>
<evidence type="ECO:0000313" key="2">
    <source>
        <dbReference type="Proteomes" id="UP000297998"/>
    </source>
</evidence>
<dbReference type="RefSeq" id="WP_135836047.1">
    <property type="nucleotide sequence ID" value="NZ_SRPE01000008.1"/>
</dbReference>
<dbReference type="Proteomes" id="UP000297998">
    <property type="component" value="Unassembled WGS sequence"/>
</dbReference>
<sequence>MKSNNEILNEFGNILIENVYDSQLRFIMNSIIDLSQTEDYLNLFKGMNEIQKKEIEKYTKEILSGALFDFLKVLEENDGYKLVYGNTCDNQLDLNKISENLKAEPIIENGWIDRFSKYADVKNNKNEK</sequence>
<organism evidence="1 2">
    <name type="scientific">Empedobacter tilapiae</name>
    <dbReference type="NCBI Taxonomy" id="2491114"/>
    <lineage>
        <taxon>Bacteria</taxon>
        <taxon>Pseudomonadati</taxon>
        <taxon>Bacteroidota</taxon>
        <taxon>Flavobacteriia</taxon>
        <taxon>Flavobacteriales</taxon>
        <taxon>Weeksellaceae</taxon>
        <taxon>Empedobacter</taxon>
    </lineage>
</organism>
<dbReference type="OrthoDB" id="1436888at2"/>
<accession>A0A4Z1AZM6</accession>
<dbReference type="EMBL" id="SRPE01000008">
    <property type="protein sequence ID" value="TGN26073.1"/>
    <property type="molecule type" value="Genomic_DNA"/>
</dbReference>
<evidence type="ECO:0000313" key="1">
    <source>
        <dbReference type="EMBL" id="TGN26073.1"/>
    </source>
</evidence>
<protein>
    <submittedName>
        <fullName evidence="1">Uncharacterized protein</fullName>
    </submittedName>
</protein>
<comment type="caution">
    <text evidence="1">The sequence shown here is derived from an EMBL/GenBank/DDBJ whole genome shotgun (WGS) entry which is preliminary data.</text>
</comment>
<gene>
    <name evidence="1" type="ORF">E4J94_12010</name>
</gene>
<dbReference type="AlphaFoldDB" id="A0A4Z1AZM6"/>
<keyword evidence="2" id="KW-1185">Reference proteome</keyword>